<sequence length="245" mass="28054">AGEITTEEAIEAINRLTIKVDGEEIEKELPFDLPPEAEEWMRKELQLAAASNKRMQEAAELKKTQTQREGELENFINQLKDPNELDAILKHFGHDPAKFAEDILNKEVENMKKTPEQLELEKLRAEISQRKDAEEKAKQSAEETKQRALEDKYAQDFNRDLSAALSKYELPDNPQMVREMSSLMRVALKQGIDVSFDEVGQIVKTQNDANIREVLKGLSADKLMEILKDNQINDIILKKAPKVKR</sequence>
<evidence type="ECO:0000313" key="2">
    <source>
        <dbReference type="EMBL" id="GAJ02979.1"/>
    </source>
</evidence>
<organism evidence="2">
    <name type="scientific">marine sediment metagenome</name>
    <dbReference type="NCBI Taxonomy" id="412755"/>
    <lineage>
        <taxon>unclassified sequences</taxon>
        <taxon>metagenomes</taxon>
        <taxon>ecological metagenomes</taxon>
    </lineage>
</organism>
<evidence type="ECO:0000256" key="1">
    <source>
        <dbReference type="SAM" id="MobiDB-lite"/>
    </source>
</evidence>
<feature type="non-terminal residue" evidence="2">
    <location>
        <position position="1"/>
    </location>
</feature>
<comment type="caution">
    <text evidence="2">The sequence shown here is derived from an EMBL/GenBank/DDBJ whole genome shotgun (WGS) entry which is preliminary data.</text>
</comment>
<feature type="non-terminal residue" evidence="2">
    <location>
        <position position="245"/>
    </location>
</feature>
<dbReference type="AlphaFoldDB" id="X1TCM3"/>
<accession>X1TCM3</accession>
<protein>
    <submittedName>
        <fullName evidence="2">Uncharacterized protein</fullName>
    </submittedName>
</protein>
<feature type="region of interest" description="Disordered" evidence="1">
    <location>
        <begin position="129"/>
        <end position="148"/>
    </location>
</feature>
<reference evidence="2" key="1">
    <citation type="journal article" date="2014" name="Front. Microbiol.">
        <title>High frequency of phylogenetically diverse reductive dehalogenase-homologous genes in deep subseafloor sedimentary metagenomes.</title>
        <authorList>
            <person name="Kawai M."/>
            <person name="Futagami T."/>
            <person name="Toyoda A."/>
            <person name="Takaki Y."/>
            <person name="Nishi S."/>
            <person name="Hori S."/>
            <person name="Arai W."/>
            <person name="Tsubouchi T."/>
            <person name="Morono Y."/>
            <person name="Uchiyama I."/>
            <person name="Ito T."/>
            <person name="Fujiyama A."/>
            <person name="Inagaki F."/>
            <person name="Takami H."/>
        </authorList>
    </citation>
    <scope>NUCLEOTIDE SEQUENCE</scope>
    <source>
        <strain evidence="2">Expedition CK06-06</strain>
    </source>
</reference>
<proteinExistence type="predicted"/>
<dbReference type="EMBL" id="BARW01031362">
    <property type="protein sequence ID" value="GAJ02979.1"/>
    <property type="molecule type" value="Genomic_DNA"/>
</dbReference>
<name>X1TCM3_9ZZZZ</name>
<gene>
    <name evidence="2" type="ORF">S12H4_49904</name>
</gene>